<dbReference type="EMBL" id="MSFN02000002">
    <property type="protein sequence ID" value="PTU22840.1"/>
    <property type="molecule type" value="Genomic_DNA"/>
</dbReference>
<sequence>MAEVGGLPFSRFHGESPESLHTILVGQACVFGWRAKLCVRWWRTPPIPLALKILNTFGRTLTMAKEISRVVSNPERGRSLALATTSFNDNNNNNNNNLNPTCRFYEE</sequence>
<evidence type="ECO:0000313" key="2">
    <source>
        <dbReference type="Proteomes" id="UP000244073"/>
    </source>
</evidence>
<dbReference type="VEuPathDB" id="FungiDB:P175DRAFT_0529920"/>
<name>A0A2T5M2R5_9EURO</name>
<proteinExistence type="predicted"/>
<reference evidence="1 2" key="1">
    <citation type="journal article" date="2018" name="Proc. Natl. Acad. Sci. U.S.A.">
        <title>Linking secondary metabolites to gene clusters through genome sequencing of six diverse Aspergillus species.</title>
        <authorList>
            <person name="Kaerboelling I."/>
            <person name="Vesth T.C."/>
            <person name="Frisvad J.C."/>
            <person name="Nybo J.L."/>
            <person name="Theobald S."/>
            <person name="Kuo A."/>
            <person name="Bowyer P."/>
            <person name="Matsuda Y."/>
            <person name="Mondo S."/>
            <person name="Lyhne E.K."/>
            <person name="Kogle M.E."/>
            <person name="Clum A."/>
            <person name="Lipzen A."/>
            <person name="Salamov A."/>
            <person name="Ngan C.Y."/>
            <person name="Daum C."/>
            <person name="Chiniquy J."/>
            <person name="Barry K."/>
            <person name="LaButti K."/>
            <person name="Haridas S."/>
            <person name="Simmons B.A."/>
            <person name="Magnuson J.K."/>
            <person name="Mortensen U.H."/>
            <person name="Larsen T.O."/>
            <person name="Grigoriev I.V."/>
            <person name="Baker S.E."/>
            <person name="Andersen M.R."/>
        </authorList>
    </citation>
    <scope>NUCLEOTIDE SEQUENCE [LARGE SCALE GENOMIC DNA]</scope>
    <source>
        <strain evidence="1 2">IBT 24754</strain>
    </source>
</reference>
<dbReference type="GeneID" id="63816619"/>
<dbReference type="RefSeq" id="XP_040754232.1">
    <property type="nucleotide sequence ID" value="XM_040899737.1"/>
</dbReference>
<dbReference type="AlphaFoldDB" id="A0A2T5M2R5"/>
<dbReference type="Proteomes" id="UP000244073">
    <property type="component" value="Unassembled WGS sequence"/>
</dbReference>
<evidence type="ECO:0000313" key="1">
    <source>
        <dbReference type="EMBL" id="PTU22840.1"/>
    </source>
</evidence>
<protein>
    <submittedName>
        <fullName evidence="1">Uncharacterized protein</fullName>
    </submittedName>
</protein>
<accession>A0A2T5M2R5</accession>
<comment type="caution">
    <text evidence="1">The sequence shown here is derived from an EMBL/GenBank/DDBJ whole genome shotgun (WGS) entry which is preliminary data.</text>
</comment>
<gene>
    <name evidence="1" type="ORF">P175DRAFT_0529920</name>
</gene>
<organism evidence="1 2">
    <name type="scientific">Aspergillus ochraceoroseus IBT 24754</name>
    <dbReference type="NCBI Taxonomy" id="1392256"/>
    <lineage>
        <taxon>Eukaryota</taxon>
        <taxon>Fungi</taxon>
        <taxon>Dikarya</taxon>
        <taxon>Ascomycota</taxon>
        <taxon>Pezizomycotina</taxon>
        <taxon>Eurotiomycetes</taxon>
        <taxon>Eurotiomycetidae</taxon>
        <taxon>Eurotiales</taxon>
        <taxon>Aspergillaceae</taxon>
        <taxon>Aspergillus</taxon>
        <taxon>Aspergillus subgen. Nidulantes</taxon>
    </lineage>
</organism>